<comment type="caution">
    <text evidence="2">The sequence shown here is derived from an EMBL/GenBank/DDBJ whole genome shotgun (WGS) entry which is preliminary data.</text>
</comment>
<dbReference type="EMBL" id="BRPE01000007">
    <property type="protein sequence ID" value="GLA86018.1"/>
    <property type="molecule type" value="Genomic_DNA"/>
</dbReference>
<dbReference type="Pfam" id="PF01370">
    <property type="entry name" value="Epimerase"/>
    <property type="match status" value="1"/>
</dbReference>
<dbReference type="InterPro" id="IPR051783">
    <property type="entry name" value="NAD(P)-dependent_oxidoreduct"/>
</dbReference>
<dbReference type="InterPro" id="IPR001509">
    <property type="entry name" value="Epimerase_deHydtase"/>
</dbReference>
<dbReference type="AlphaFoldDB" id="A0A9W6AQH3"/>
<evidence type="ECO:0000259" key="1">
    <source>
        <dbReference type="Pfam" id="PF01370"/>
    </source>
</evidence>
<dbReference type="PANTHER" id="PTHR48079:SF6">
    <property type="entry name" value="NAD(P)-BINDING DOMAIN-CONTAINING PROTEIN-RELATED"/>
    <property type="match status" value="1"/>
</dbReference>
<sequence>MTSRSLLITGVSGYIGGTILSSILADKSQWTEQLDIHALVRSEAQANTVQQLGVKPVMFSSFNETDRLEKIAEDFDGNPPTPPTSAPTSPHQNTVIIHAGAGWHTPSAKALITGQGTRKARIGQTAAPHYIQISGTSNLSDRPYTDNYTDTHLFTDTEDIYSYEKYRESRETYHQRTTDLTVCETGSALGVSTYIVMAPTIFGQGTGPFNRYSIQLPAMIADALNSGAVSVVGKGNTVWSHVHIQDLAGLFVVMLQKICTGVEIPSGKKGIYFCETGEHSHREFSERLAVAACELGVLPSADVREVSLQEAGEKLALGSVSRAELSFAANARTKAVLGRELGWVPSHGDEWETTFHDEVSAFVKNPPGERDVPEFLRKR</sequence>
<reference evidence="2" key="1">
    <citation type="submission" date="2022-07" db="EMBL/GenBank/DDBJ databases">
        <title>Taxonomy of Aspergillus series Nigri: significant species reduction supported by multi-species coalescent approaches.</title>
        <authorList>
            <person name="Bian C."/>
            <person name="Kusuya Y."/>
            <person name="Sklenar F."/>
            <person name="D'hooge E."/>
            <person name="Yaguchi T."/>
            <person name="Takahashi H."/>
            <person name="Hubka V."/>
        </authorList>
    </citation>
    <scope>NUCLEOTIDE SEQUENCE</scope>
    <source>
        <strain evidence="2">IFM 56815</strain>
    </source>
</reference>
<dbReference type="PANTHER" id="PTHR48079">
    <property type="entry name" value="PROTEIN YEEZ"/>
    <property type="match status" value="1"/>
</dbReference>
<protein>
    <recommendedName>
        <fullName evidence="1">NAD-dependent epimerase/dehydratase domain-containing protein</fullName>
    </recommendedName>
</protein>
<dbReference type="Proteomes" id="UP001144157">
    <property type="component" value="Unassembled WGS sequence"/>
</dbReference>
<organism evidence="2 3">
    <name type="scientific">Aspergillus tubingensis</name>
    <dbReference type="NCBI Taxonomy" id="5068"/>
    <lineage>
        <taxon>Eukaryota</taxon>
        <taxon>Fungi</taxon>
        <taxon>Dikarya</taxon>
        <taxon>Ascomycota</taxon>
        <taxon>Pezizomycotina</taxon>
        <taxon>Eurotiomycetes</taxon>
        <taxon>Eurotiomycetidae</taxon>
        <taxon>Eurotiales</taxon>
        <taxon>Aspergillaceae</taxon>
        <taxon>Aspergillus</taxon>
        <taxon>Aspergillus subgen. Circumdati</taxon>
    </lineage>
</organism>
<dbReference type="InterPro" id="IPR036291">
    <property type="entry name" value="NAD(P)-bd_dom_sf"/>
</dbReference>
<accession>A0A9W6AQH3</accession>
<dbReference type="Gene3D" id="3.40.50.720">
    <property type="entry name" value="NAD(P)-binding Rossmann-like Domain"/>
    <property type="match status" value="1"/>
</dbReference>
<feature type="domain" description="NAD-dependent epimerase/dehydratase" evidence="1">
    <location>
        <begin position="175"/>
        <end position="258"/>
    </location>
</feature>
<evidence type="ECO:0000313" key="2">
    <source>
        <dbReference type="EMBL" id="GLA86018.1"/>
    </source>
</evidence>
<name>A0A9W6AQH3_ASPTU</name>
<evidence type="ECO:0000313" key="3">
    <source>
        <dbReference type="Proteomes" id="UP001144157"/>
    </source>
</evidence>
<dbReference type="GO" id="GO:0005737">
    <property type="term" value="C:cytoplasm"/>
    <property type="evidence" value="ECO:0007669"/>
    <property type="project" value="TreeGrafter"/>
</dbReference>
<dbReference type="GO" id="GO:0004029">
    <property type="term" value="F:aldehyde dehydrogenase (NAD+) activity"/>
    <property type="evidence" value="ECO:0007669"/>
    <property type="project" value="TreeGrafter"/>
</dbReference>
<gene>
    <name evidence="2" type="ORF">AtubIFM56815_010266</name>
</gene>
<dbReference type="SUPFAM" id="SSF51735">
    <property type="entry name" value="NAD(P)-binding Rossmann-fold domains"/>
    <property type="match status" value="1"/>
</dbReference>
<proteinExistence type="predicted"/>